<comment type="caution">
    <text evidence="2">The sequence shown here is derived from an EMBL/GenBank/DDBJ whole genome shotgun (WGS) entry which is preliminary data.</text>
</comment>
<gene>
    <name evidence="2" type="ORF">E5352_14500</name>
</gene>
<sequence>MSGAARVLWVLVWCAAASFTTMASEPVDAGAPLDAPYDGNHWAMLVRAQIQARYLPAGLSDDAAIRRAVADGTLREAVYPSVQLGDDVAYIMTNALTGSTLDRRRNLLALCRQADGFQLLLDDADRCGNDSARHLRFVHDATGGMVCMACASLGLPTHWERHDRPARCPLPEWDRAAAQRQFDVWQQRFAQDMQPYLSAASDALWQAQVDAGRSVDATVVPASRASAALMAMSTAPEAFADALDVPGERRRDLLAHLLTLLRTAKVSGRGGLYPEPEPVLEAICAQVWYLQLPGTAGPTSTPGNDRFVRGAAPFITVQPHGGQVRLAGLSRELAEILLAPAPAD</sequence>
<dbReference type="Proteomes" id="UP000306631">
    <property type="component" value="Unassembled WGS sequence"/>
</dbReference>
<feature type="chain" id="PRO_5020217337" evidence="1">
    <location>
        <begin position="24"/>
        <end position="344"/>
    </location>
</feature>
<keyword evidence="1" id="KW-0732">Signal</keyword>
<evidence type="ECO:0000313" key="3">
    <source>
        <dbReference type="Proteomes" id="UP000306631"/>
    </source>
</evidence>
<dbReference type="AlphaFoldDB" id="A0A4S2CXQ1"/>
<evidence type="ECO:0000313" key="2">
    <source>
        <dbReference type="EMBL" id="TGY32863.1"/>
    </source>
</evidence>
<dbReference type="OrthoDB" id="6047714at2"/>
<evidence type="ECO:0000256" key="1">
    <source>
        <dbReference type="SAM" id="SignalP"/>
    </source>
</evidence>
<accession>A0A4S2CXQ1</accession>
<feature type="signal peptide" evidence="1">
    <location>
        <begin position="1"/>
        <end position="23"/>
    </location>
</feature>
<dbReference type="RefSeq" id="WP_136006054.1">
    <property type="nucleotide sequence ID" value="NZ_SRYW01000013.1"/>
</dbReference>
<reference evidence="2 3" key="1">
    <citation type="submission" date="2019-04" db="EMBL/GenBank/DDBJ databases">
        <title>Microbes associate with the intestines of laboratory mice.</title>
        <authorList>
            <person name="Navarre W."/>
            <person name="Wong E."/>
            <person name="Huang K."/>
            <person name="Tropini C."/>
            <person name="Ng K."/>
            <person name="Yu B."/>
        </authorList>
    </citation>
    <scope>NUCLEOTIDE SEQUENCE [LARGE SCALE GENOMIC DNA]</scope>
    <source>
        <strain evidence="2 3">NM62_B4-13</strain>
    </source>
</reference>
<organism evidence="2 3">
    <name type="scientific">Stenotrophomonas maltophilia</name>
    <name type="common">Pseudomonas maltophilia</name>
    <name type="synonym">Xanthomonas maltophilia</name>
    <dbReference type="NCBI Taxonomy" id="40324"/>
    <lineage>
        <taxon>Bacteria</taxon>
        <taxon>Pseudomonadati</taxon>
        <taxon>Pseudomonadota</taxon>
        <taxon>Gammaproteobacteria</taxon>
        <taxon>Lysobacterales</taxon>
        <taxon>Lysobacteraceae</taxon>
        <taxon>Stenotrophomonas</taxon>
        <taxon>Stenotrophomonas maltophilia group</taxon>
    </lineage>
</organism>
<name>A0A4S2CXQ1_STEMA</name>
<protein>
    <submittedName>
        <fullName evidence="2">Uncharacterized protein</fullName>
    </submittedName>
</protein>
<dbReference type="EMBL" id="SRYW01000013">
    <property type="protein sequence ID" value="TGY32863.1"/>
    <property type="molecule type" value="Genomic_DNA"/>
</dbReference>
<proteinExistence type="predicted"/>